<dbReference type="GO" id="GO:0016052">
    <property type="term" value="P:carbohydrate catabolic process"/>
    <property type="evidence" value="ECO:0007669"/>
    <property type="project" value="InterPro"/>
</dbReference>
<dbReference type="OrthoDB" id="6394136at2"/>
<dbReference type="Pfam" id="PF06452">
    <property type="entry name" value="CBM9_1"/>
    <property type="match status" value="1"/>
</dbReference>
<dbReference type="Proteomes" id="UP000285794">
    <property type="component" value="Unassembled WGS sequence"/>
</dbReference>
<dbReference type="GO" id="GO:0004553">
    <property type="term" value="F:hydrolase activity, hydrolyzing O-glycosyl compounds"/>
    <property type="evidence" value="ECO:0007669"/>
    <property type="project" value="InterPro"/>
</dbReference>
<feature type="domain" description="Carbohydrate-binding" evidence="1">
    <location>
        <begin position="8"/>
        <end position="123"/>
    </location>
</feature>
<dbReference type="InterPro" id="IPR010502">
    <property type="entry name" value="Carb-bd_dom_fam9"/>
</dbReference>
<gene>
    <name evidence="2" type="ORF">DWB61_02990</name>
</gene>
<accession>A0A425Y6K0</accession>
<comment type="caution">
    <text evidence="2">The sequence shown here is derived from an EMBL/GenBank/DDBJ whole genome shotgun (WGS) entry which is preliminary data.</text>
</comment>
<keyword evidence="3" id="KW-1185">Reference proteome</keyword>
<dbReference type="EMBL" id="QQWG01000002">
    <property type="protein sequence ID" value="RRG24098.1"/>
    <property type="molecule type" value="Genomic_DNA"/>
</dbReference>
<dbReference type="Gene3D" id="2.60.40.1190">
    <property type="match status" value="1"/>
</dbReference>
<evidence type="ECO:0000313" key="3">
    <source>
        <dbReference type="Proteomes" id="UP000285794"/>
    </source>
</evidence>
<dbReference type="SUPFAM" id="SSF49344">
    <property type="entry name" value="CBD9-like"/>
    <property type="match status" value="1"/>
</dbReference>
<evidence type="ECO:0000259" key="1">
    <source>
        <dbReference type="Pfam" id="PF06452"/>
    </source>
</evidence>
<sequence length="152" mass="18328">MGGRKYYLKTSFRALYDENYFYFRFDVEDNNVLTHVKDDRGMEIIDSDRAEVFFRQDETLNPYYCLEMNARGRVIDYITQYYRDFDYEWQWLGTENLNIKGSENKDGYIVEGSIRLSSLIELGLLKNNTMEVSLYRGYRMKLPKPKAQLRWI</sequence>
<evidence type="ECO:0000313" key="2">
    <source>
        <dbReference type="EMBL" id="RRG24098.1"/>
    </source>
</evidence>
<organism evidence="2 3">
    <name type="scientific">Ancylomarina euxinus</name>
    <dbReference type="NCBI Taxonomy" id="2283627"/>
    <lineage>
        <taxon>Bacteria</taxon>
        <taxon>Pseudomonadati</taxon>
        <taxon>Bacteroidota</taxon>
        <taxon>Bacteroidia</taxon>
        <taxon>Marinilabiliales</taxon>
        <taxon>Marinifilaceae</taxon>
        <taxon>Ancylomarina</taxon>
    </lineage>
</organism>
<dbReference type="GO" id="GO:0030246">
    <property type="term" value="F:carbohydrate binding"/>
    <property type="evidence" value="ECO:0007669"/>
    <property type="project" value="InterPro"/>
</dbReference>
<proteinExistence type="predicted"/>
<reference evidence="2 3" key="1">
    <citation type="submission" date="2018-07" db="EMBL/GenBank/DDBJ databases">
        <title>Draft genome sequence of Ancylomarina sp. M1P.</title>
        <authorList>
            <person name="Yadav S."/>
            <person name="Villanueva L."/>
            <person name="Damste J.S.S."/>
        </authorList>
    </citation>
    <scope>NUCLEOTIDE SEQUENCE [LARGE SCALE GENOMIC DNA]</scope>
    <source>
        <strain evidence="2 3">M1P</strain>
    </source>
</reference>
<protein>
    <recommendedName>
        <fullName evidence="1">Carbohydrate-binding domain-containing protein</fullName>
    </recommendedName>
</protein>
<name>A0A425Y6K0_9BACT</name>
<dbReference type="RefSeq" id="WP_125029409.1">
    <property type="nucleotide sequence ID" value="NZ_JAPXVP010000002.1"/>
</dbReference>
<dbReference type="AlphaFoldDB" id="A0A425Y6K0"/>